<keyword evidence="1" id="KW-0677">Repeat</keyword>
<dbReference type="EMBL" id="JACBZH010000001">
    <property type="protein sequence ID" value="NYH91936.1"/>
    <property type="molecule type" value="Genomic_DNA"/>
</dbReference>
<evidence type="ECO:0000256" key="3">
    <source>
        <dbReference type="PROSITE-ProRule" id="PRU00023"/>
    </source>
</evidence>
<keyword evidence="5" id="KW-1185">Reference proteome</keyword>
<dbReference type="RefSeq" id="WP_179789420.1">
    <property type="nucleotide sequence ID" value="NZ_BAAARR010000001.1"/>
</dbReference>
<dbReference type="SUPFAM" id="SSF48403">
    <property type="entry name" value="Ankyrin repeat"/>
    <property type="match status" value="1"/>
</dbReference>
<dbReference type="PANTHER" id="PTHR24189">
    <property type="entry name" value="MYOTROPHIN"/>
    <property type="match status" value="1"/>
</dbReference>
<evidence type="ECO:0000313" key="4">
    <source>
        <dbReference type="EMBL" id="NYH91936.1"/>
    </source>
</evidence>
<keyword evidence="2 3" id="KW-0040">ANK repeat</keyword>
<protein>
    <submittedName>
        <fullName evidence="4">Ankyrin repeat protein</fullName>
    </submittedName>
</protein>
<organism evidence="4 5">
    <name type="scientific">Actinopolymorpha rutila</name>
    <dbReference type="NCBI Taxonomy" id="446787"/>
    <lineage>
        <taxon>Bacteria</taxon>
        <taxon>Bacillati</taxon>
        <taxon>Actinomycetota</taxon>
        <taxon>Actinomycetes</taxon>
        <taxon>Propionibacteriales</taxon>
        <taxon>Actinopolymorphaceae</taxon>
        <taxon>Actinopolymorpha</taxon>
    </lineage>
</organism>
<evidence type="ECO:0000313" key="5">
    <source>
        <dbReference type="Proteomes" id="UP000579605"/>
    </source>
</evidence>
<gene>
    <name evidence="4" type="ORF">F4554_004574</name>
</gene>
<dbReference type="Gene3D" id="1.25.40.20">
    <property type="entry name" value="Ankyrin repeat-containing domain"/>
    <property type="match status" value="3"/>
</dbReference>
<dbReference type="Proteomes" id="UP000579605">
    <property type="component" value="Unassembled WGS sequence"/>
</dbReference>
<dbReference type="PROSITE" id="PS50088">
    <property type="entry name" value="ANK_REPEAT"/>
    <property type="match status" value="2"/>
</dbReference>
<proteinExistence type="predicted"/>
<dbReference type="InterPro" id="IPR002110">
    <property type="entry name" value="Ankyrin_rpt"/>
</dbReference>
<dbReference type="InterPro" id="IPR036770">
    <property type="entry name" value="Ankyrin_rpt-contain_sf"/>
</dbReference>
<dbReference type="Pfam" id="PF12796">
    <property type="entry name" value="Ank_2"/>
    <property type="match status" value="1"/>
</dbReference>
<reference evidence="4 5" key="1">
    <citation type="submission" date="2020-07" db="EMBL/GenBank/DDBJ databases">
        <title>Sequencing the genomes of 1000 actinobacteria strains.</title>
        <authorList>
            <person name="Klenk H.-P."/>
        </authorList>
    </citation>
    <scope>NUCLEOTIDE SEQUENCE [LARGE SCALE GENOMIC DNA]</scope>
    <source>
        <strain evidence="4 5">DSM 18448</strain>
    </source>
</reference>
<dbReference type="InterPro" id="IPR050745">
    <property type="entry name" value="Multifunctional_regulatory"/>
</dbReference>
<sequence length="501" mass="54217">MPTRPLPDNPSLEHLRNQARSLQRRAQAGDAEALAAFEEFDSRRDLTGGCSLSDAQLVVARGYGFPSWQRLRAHVEVVAEYSYWPRPVDDADADADFSNSQDLPALADRFLDLACLNYTRDTPHRPVRARELLRAHPEVAAFSLHTMAAAGDAAGLREALERDRSQVDQAGGPYGWPPLMYLAYSRLGAGEPVEAVEALLAAGADPNAGRLWQGMTSAFTALTGAFGGGEQAQSPNRQAVALARALLRAGADPNDNQALYNRQFTSANDHLEVLFEFGLGKELDSPWRRRLSHTYPSTTAMVEEQLRWAADHGMTARVRLLLDHGVAADGRGYHPNYGDLTALQLATLAGEREIARMLVDAGADRGRVDAVQEFVGACVAGDRTGVERLTAVNPGLPAHVRERFPDAGVLVARTGRVEAMRLLLEQGFDVNAGVRGGVLGPPLRRTALHEAALAGNLPLTRFLVEQGADPELREASFDATPLGWAEHSGEEETAAYLRGLG</sequence>
<dbReference type="SMART" id="SM00248">
    <property type="entry name" value="ANK"/>
    <property type="match status" value="5"/>
</dbReference>
<name>A0A852ZTH4_9ACTN</name>
<dbReference type="PROSITE" id="PS50297">
    <property type="entry name" value="ANK_REP_REGION"/>
    <property type="match status" value="2"/>
</dbReference>
<dbReference type="PANTHER" id="PTHR24189:SF50">
    <property type="entry name" value="ANKYRIN REPEAT AND SOCS BOX PROTEIN 2"/>
    <property type="match status" value="1"/>
</dbReference>
<feature type="repeat" description="ANK" evidence="3">
    <location>
        <begin position="443"/>
        <end position="475"/>
    </location>
</feature>
<feature type="repeat" description="ANK" evidence="3">
    <location>
        <begin position="338"/>
        <end position="370"/>
    </location>
</feature>
<dbReference type="AlphaFoldDB" id="A0A852ZTH4"/>
<evidence type="ECO:0000256" key="1">
    <source>
        <dbReference type="ARBA" id="ARBA00022737"/>
    </source>
</evidence>
<comment type="caution">
    <text evidence="4">The sequence shown here is derived from an EMBL/GenBank/DDBJ whole genome shotgun (WGS) entry which is preliminary data.</text>
</comment>
<evidence type="ECO:0000256" key="2">
    <source>
        <dbReference type="ARBA" id="ARBA00023043"/>
    </source>
</evidence>
<accession>A0A852ZTH4</accession>